<comment type="caution">
    <text evidence="1">The sequence shown here is derived from an EMBL/GenBank/DDBJ whole genome shotgun (WGS) entry which is preliminary data.</text>
</comment>
<accession>A0A5A7R9C9</accession>
<dbReference type="Proteomes" id="UP000325081">
    <property type="component" value="Unassembled WGS sequence"/>
</dbReference>
<gene>
    <name evidence="1" type="ORF">STAS_30408</name>
</gene>
<organism evidence="1 2">
    <name type="scientific">Striga asiatica</name>
    <name type="common">Asiatic witchweed</name>
    <name type="synonym">Buchnera asiatica</name>
    <dbReference type="NCBI Taxonomy" id="4170"/>
    <lineage>
        <taxon>Eukaryota</taxon>
        <taxon>Viridiplantae</taxon>
        <taxon>Streptophyta</taxon>
        <taxon>Embryophyta</taxon>
        <taxon>Tracheophyta</taxon>
        <taxon>Spermatophyta</taxon>
        <taxon>Magnoliopsida</taxon>
        <taxon>eudicotyledons</taxon>
        <taxon>Gunneridae</taxon>
        <taxon>Pentapetalae</taxon>
        <taxon>asterids</taxon>
        <taxon>lamiids</taxon>
        <taxon>Lamiales</taxon>
        <taxon>Orobanchaceae</taxon>
        <taxon>Buchnereae</taxon>
        <taxon>Striga</taxon>
    </lineage>
</organism>
<dbReference type="EMBL" id="BKCP01010514">
    <property type="protein sequence ID" value="GER52934.1"/>
    <property type="molecule type" value="Genomic_DNA"/>
</dbReference>
<sequence>MAHSPVRPTTIPIQNQILLLVVALVEPALFSFRVLPPPPTLPLMLTWQDGPRARLAPDRDISLGVQRVDGHVHGPQKAPHVVSLCVCQRVPLNEACGPTVQSLKSWVHLDDWDLGTRAGDWSLRWPVIQARRPERACLRGRTFRTRQHSWWPRRRRRRGLWFEPVHGPRKLPETCTRCGCCNAFRPAVVTLKKSCLLKRPNRRQLLVRAAHDDCVVLIVIGLRDLIPGLVVRSRFGREKGVRHYGELKPRVFRVMRSILPFYEEKHLLSVDFRRSISKKSNQRRSSVLRVMSSAGRSYELRIAGVAAW</sequence>
<dbReference type="AlphaFoldDB" id="A0A5A7R9C9"/>
<proteinExistence type="predicted"/>
<evidence type="ECO:0000313" key="2">
    <source>
        <dbReference type="Proteomes" id="UP000325081"/>
    </source>
</evidence>
<protein>
    <submittedName>
        <fullName evidence="1">Trigger factor</fullName>
    </submittedName>
</protein>
<keyword evidence="2" id="KW-1185">Reference proteome</keyword>
<name>A0A5A7R9C9_STRAF</name>
<reference evidence="2" key="1">
    <citation type="journal article" date="2019" name="Curr. Biol.">
        <title>Genome Sequence of Striga asiatica Provides Insight into the Evolution of Plant Parasitism.</title>
        <authorList>
            <person name="Yoshida S."/>
            <person name="Kim S."/>
            <person name="Wafula E.K."/>
            <person name="Tanskanen J."/>
            <person name="Kim Y.M."/>
            <person name="Honaas L."/>
            <person name="Yang Z."/>
            <person name="Spallek T."/>
            <person name="Conn C.E."/>
            <person name="Ichihashi Y."/>
            <person name="Cheong K."/>
            <person name="Cui S."/>
            <person name="Der J.P."/>
            <person name="Gundlach H."/>
            <person name="Jiao Y."/>
            <person name="Hori C."/>
            <person name="Ishida J.K."/>
            <person name="Kasahara H."/>
            <person name="Kiba T."/>
            <person name="Kim M.S."/>
            <person name="Koo N."/>
            <person name="Laohavisit A."/>
            <person name="Lee Y.H."/>
            <person name="Lumba S."/>
            <person name="McCourt P."/>
            <person name="Mortimer J.C."/>
            <person name="Mutuku J.M."/>
            <person name="Nomura T."/>
            <person name="Sasaki-Sekimoto Y."/>
            <person name="Seto Y."/>
            <person name="Wang Y."/>
            <person name="Wakatake T."/>
            <person name="Sakakibara H."/>
            <person name="Demura T."/>
            <person name="Yamaguchi S."/>
            <person name="Yoneyama K."/>
            <person name="Manabe R.I."/>
            <person name="Nelson D.C."/>
            <person name="Schulman A.H."/>
            <person name="Timko M.P."/>
            <person name="dePamphilis C.W."/>
            <person name="Choi D."/>
            <person name="Shirasu K."/>
        </authorList>
    </citation>
    <scope>NUCLEOTIDE SEQUENCE [LARGE SCALE GENOMIC DNA]</scope>
    <source>
        <strain evidence="2">cv. UVA1</strain>
    </source>
</reference>
<evidence type="ECO:0000313" key="1">
    <source>
        <dbReference type="EMBL" id="GER52934.1"/>
    </source>
</evidence>